<protein>
    <submittedName>
        <fullName evidence="1">Uncharacterized protein</fullName>
    </submittedName>
</protein>
<keyword evidence="2" id="KW-1185">Reference proteome</keyword>
<dbReference type="KEGG" id="snep:Enr13x_11520"/>
<evidence type="ECO:0000313" key="2">
    <source>
        <dbReference type="Proteomes" id="UP000319004"/>
    </source>
</evidence>
<accession>A0A518HKD8</accession>
<organism evidence="1 2">
    <name type="scientific">Stieleria neptunia</name>
    <dbReference type="NCBI Taxonomy" id="2527979"/>
    <lineage>
        <taxon>Bacteria</taxon>
        <taxon>Pseudomonadati</taxon>
        <taxon>Planctomycetota</taxon>
        <taxon>Planctomycetia</taxon>
        <taxon>Pirellulales</taxon>
        <taxon>Pirellulaceae</taxon>
        <taxon>Stieleria</taxon>
    </lineage>
</organism>
<gene>
    <name evidence="1" type="ORF">Enr13x_11520</name>
</gene>
<evidence type="ECO:0000313" key="1">
    <source>
        <dbReference type="EMBL" id="QDV41314.1"/>
    </source>
</evidence>
<reference evidence="1 2" key="1">
    <citation type="submission" date="2019-03" db="EMBL/GenBank/DDBJ databases">
        <title>Deep-cultivation of Planctomycetes and their phenomic and genomic characterization uncovers novel biology.</title>
        <authorList>
            <person name="Wiegand S."/>
            <person name="Jogler M."/>
            <person name="Boedeker C."/>
            <person name="Pinto D."/>
            <person name="Vollmers J."/>
            <person name="Rivas-Marin E."/>
            <person name="Kohn T."/>
            <person name="Peeters S.H."/>
            <person name="Heuer A."/>
            <person name="Rast P."/>
            <person name="Oberbeckmann S."/>
            <person name="Bunk B."/>
            <person name="Jeske O."/>
            <person name="Meyerdierks A."/>
            <person name="Storesund J.E."/>
            <person name="Kallscheuer N."/>
            <person name="Luecker S."/>
            <person name="Lage O.M."/>
            <person name="Pohl T."/>
            <person name="Merkel B.J."/>
            <person name="Hornburger P."/>
            <person name="Mueller R.-W."/>
            <person name="Bruemmer F."/>
            <person name="Labrenz M."/>
            <person name="Spormann A.M."/>
            <person name="Op den Camp H."/>
            <person name="Overmann J."/>
            <person name="Amann R."/>
            <person name="Jetten M.S.M."/>
            <person name="Mascher T."/>
            <person name="Medema M.H."/>
            <person name="Devos D.P."/>
            <person name="Kaster A.-K."/>
            <person name="Ovreas L."/>
            <person name="Rohde M."/>
            <person name="Galperin M.Y."/>
            <person name="Jogler C."/>
        </authorList>
    </citation>
    <scope>NUCLEOTIDE SEQUENCE [LARGE SCALE GENOMIC DNA]</scope>
    <source>
        <strain evidence="1 2">Enr13</strain>
    </source>
</reference>
<name>A0A518HKD8_9BACT</name>
<dbReference type="Proteomes" id="UP000319004">
    <property type="component" value="Chromosome"/>
</dbReference>
<dbReference type="AlphaFoldDB" id="A0A518HKD8"/>
<dbReference type="EMBL" id="CP037423">
    <property type="protein sequence ID" value="QDV41314.1"/>
    <property type="molecule type" value="Genomic_DNA"/>
</dbReference>
<sequence length="101" mass="11670">MSRFWFGVGWSPHETRHREPSGCPYPLKTNGDEHSLRINVLVPVDLKCSSERPLIAGRHESCKSPLGRYFCSLLLPGQFAECFRNWEGRQRSSLKQGFNEY</sequence>
<proteinExistence type="predicted"/>